<keyword evidence="7" id="KW-1185">Reference proteome</keyword>
<dbReference type="PANTHER" id="PTHR30580:SF1">
    <property type="entry name" value="COMF OPERON PROTEIN 1"/>
    <property type="match status" value="1"/>
</dbReference>
<dbReference type="GO" id="GO:0006270">
    <property type="term" value="P:DNA replication initiation"/>
    <property type="evidence" value="ECO:0007669"/>
    <property type="project" value="TreeGrafter"/>
</dbReference>
<dbReference type="InterPro" id="IPR006935">
    <property type="entry name" value="Helicase/UvrB_N"/>
</dbReference>
<dbReference type="GO" id="GO:0043138">
    <property type="term" value="F:3'-5' DNA helicase activity"/>
    <property type="evidence" value="ECO:0007669"/>
    <property type="project" value="TreeGrafter"/>
</dbReference>
<dbReference type="PROSITE" id="PS51192">
    <property type="entry name" value="HELICASE_ATP_BIND_1"/>
    <property type="match status" value="1"/>
</dbReference>
<feature type="domain" description="Helicase ATP-binding" evidence="4">
    <location>
        <begin position="113"/>
        <end position="265"/>
    </location>
</feature>
<evidence type="ECO:0000256" key="3">
    <source>
        <dbReference type="ARBA" id="ARBA00023125"/>
    </source>
</evidence>
<feature type="domain" description="Helicase C-terminal" evidence="5">
    <location>
        <begin position="301"/>
        <end position="439"/>
    </location>
</feature>
<dbReference type="InterPro" id="IPR001650">
    <property type="entry name" value="Helicase_C-like"/>
</dbReference>
<dbReference type="OrthoDB" id="2077914at2"/>
<dbReference type="STRING" id="1423734.FC83_GL001146"/>
<dbReference type="PROSITE" id="PS51194">
    <property type="entry name" value="HELICASE_CTER"/>
    <property type="match status" value="1"/>
</dbReference>
<dbReference type="GO" id="GO:0005524">
    <property type="term" value="F:ATP binding"/>
    <property type="evidence" value="ECO:0007669"/>
    <property type="project" value="UniProtKB-KW"/>
</dbReference>
<keyword evidence="2" id="KW-0067">ATP-binding</keyword>
<keyword evidence="3" id="KW-0238">DNA-binding</keyword>
<keyword evidence="6" id="KW-0347">Helicase</keyword>
<comment type="caution">
    <text evidence="6">The sequence shown here is derived from an EMBL/GenBank/DDBJ whole genome shotgun (WGS) entry which is preliminary data.</text>
</comment>
<dbReference type="GO" id="GO:0016787">
    <property type="term" value="F:hydrolase activity"/>
    <property type="evidence" value="ECO:0007669"/>
    <property type="project" value="InterPro"/>
</dbReference>
<dbReference type="Gene3D" id="3.40.50.300">
    <property type="entry name" value="P-loop containing nucleotide triphosphate hydrolases"/>
    <property type="match status" value="2"/>
</dbReference>
<protein>
    <submittedName>
        <fullName evidence="6">DNA helicase</fullName>
    </submittedName>
</protein>
<dbReference type="PATRIC" id="fig|1423734.3.peg.1158"/>
<dbReference type="Pfam" id="PF00271">
    <property type="entry name" value="Helicase_C"/>
    <property type="match status" value="1"/>
</dbReference>
<dbReference type="GO" id="GO:0006302">
    <property type="term" value="P:double-strand break repair"/>
    <property type="evidence" value="ECO:0007669"/>
    <property type="project" value="TreeGrafter"/>
</dbReference>
<dbReference type="SMART" id="SM00487">
    <property type="entry name" value="DEXDc"/>
    <property type="match status" value="1"/>
</dbReference>
<evidence type="ECO:0000259" key="4">
    <source>
        <dbReference type="PROSITE" id="PS51192"/>
    </source>
</evidence>
<dbReference type="SUPFAM" id="SSF52540">
    <property type="entry name" value="P-loop containing nucleoside triphosphate hydrolases"/>
    <property type="match status" value="1"/>
</dbReference>
<evidence type="ECO:0000313" key="6">
    <source>
        <dbReference type="EMBL" id="KRM31142.1"/>
    </source>
</evidence>
<accession>X0PGN1</accession>
<dbReference type="eggNOG" id="COG4098">
    <property type="taxonomic scope" value="Bacteria"/>
</dbReference>
<dbReference type="GO" id="GO:0006310">
    <property type="term" value="P:DNA recombination"/>
    <property type="evidence" value="ECO:0007669"/>
    <property type="project" value="TreeGrafter"/>
</dbReference>
<evidence type="ECO:0000313" key="7">
    <source>
        <dbReference type="Proteomes" id="UP000051236"/>
    </source>
</evidence>
<proteinExistence type="predicted"/>
<dbReference type="EMBL" id="AZGA01000084">
    <property type="protein sequence ID" value="KRM31142.1"/>
    <property type="molecule type" value="Genomic_DNA"/>
</dbReference>
<dbReference type="InterPro" id="IPR014001">
    <property type="entry name" value="Helicase_ATP-bd"/>
</dbReference>
<name>X0PGN1_9LACO</name>
<sequence>MNELLYGRRLTTNELGQLGFSAAILATLPNEPAMFCQGHTVTCQRCSYKHSKSAVQLPKGNYYCPECLPLGRITSEQKLYHLPEPNDFVVNTPILTWSGSLTPGQAKVSADLIAGYGQQRAQLLWAVTGAGKTEMLFPLLAAALAQGDRIGLASPRIDVCNELFPRLQQAFANTSMQLLHGQQNAPYAYTQLTVSTTHQLLRFYRAFDLLIIDEVDAFPFVGNQSLNFAAEQALKSGHGIVNLTATPTKQLQQQSRRQELQTSYLTRRFHGRLLPLPKLRQHYQLAAKIAQGHLPKAFWRQVRQSLERKRQVLVFLPRIAQLAELAKICQVNLTVKIAAVYAGDEQRQAKITAFRQKQVQLLLTTTILERGVTFSNIDVYVLQADAAVFNAAALVQIAGRAGRDAKFANGQVSFFYEHYTKAIQTCCRQIKYMNAQEDN</sequence>
<dbReference type="InterPro" id="IPR027417">
    <property type="entry name" value="P-loop_NTPase"/>
</dbReference>
<evidence type="ECO:0000256" key="2">
    <source>
        <dbReference type="ARBA" id="ARBA00022840"/>
    </source>
</evidence>
<gene>
    <name evidence="6" type="ORF">FC83_GL001146</name>
</gene>
<dbReference type="RefSeq" id="WP_035454707.1">
    <property type="nucleotide sequence ID" value="NZ_AZGA01000084.1"/>
</dbReference>
<organism evidence="6 7">
    <name type="scientific">Agrilactobacillus composti DSM 18527 = JCM 14202</name>
    <dbReference type="NCBI Taxonomy" id="1423734"/>
    <lineage>
        <taxon>Bacteria</taxon>
        <taxon>Bacillati</taxon>
        <taxon>Bacillota</taxon>
        <taxon>Bacilli</taxon>
        <taxon>Lactobacillales</taxon>
        <taxon>Lactobacillaceae</taxon>
        <taxon>Agrilactobacillus</taxon>
    </lineage>
</organism>
<reference evidence="6 7" key="1">
    <citation type="journal article" date="2015" name="Genome Announc.">
        <title>Expanding the biotechnology potential of lactobacilli through comparative genomics of 213 strains and associated genera.</title>
        <authorList>
            <person name="Sun Z."/>
            <person name="Harris H.M."/>
            <person name="McCann A."/>
            <person name="Guo C."/>
            <person name="Argimon S."/>
            <person name="Zhang W."/>
            <person name="Yang X."/>
            <person name="Jeffery I.B."/>
            <person name="Cooney J.C."/>
            <person name="Kagawa T.F."/>
            <person name="Liu W."/>
            <person name="Song Y."/>
            <person name="Salvetti E."/>
            <person name="Wrobel A."/>
            <person name="Rasinkangas P."/>
            <person name="Parkhill J."/>
            <person name="Rea M.C."/>
            <person name="O'Sullivan O."/>
            <person name="Ritari J."/>
            <person name="Douillard F.P."/>
            <person name="Paul Ross R."/>
            <person name="Yang R."/>
            <person name="Briner A.E."/>
            <person name="Felis G.E."/>
            <person name="de Vos W.M."/>
            <person name="Barrangou R."/>
            <person name="Klaenhammer T.R."/>
            <person name="Caufield P.W."/>
            <person name="Cui Y."/>
            <person name="Zhang H."/>
            <person name="O'Toole P.W."/>
        </authorList>
    </citation>
    <scope>NUCLEOTIDE SEQUENCE [LARGE SCALE GENOMIC DNA]</scope>
    <source>
        <strain evidence="6 7">DSM 18527</strain>
    </source>
</reference>
<dbReference type="AlphaFoldDB" id="X0PGN1"/>
<dbReference type="Pfam" id="PF04851">
    <property type="entry name" value="ResIII"/>
    <property type="match status" value="1"/>
</dbReference>
<evidence type="ECO:0000256" key="1">
    <source>
        <dbReference type="ARBA" id="ARBA00022741"/>
    </source>
</evidence>
<keyword evidence="6" id="KW-0378">Hydrolase</keyword>
<dbReference type="GO" id="GO:0003677">
    <property type="term" value="F:DNA binding"/>
    <property type="evidence" value="ECO:0007669"/>
    <property type="project" value="UniProtKB-KW"/>
</dbReference>
<evidence type="ECO:0000259" key="5">
    <source>
        <dbReference type="PROSITE" id="PS51194"/>
    </source>
</evidence>
<dbReference type="Proteomes" id="UP000051236">
    <property type="component" value="Unassembled WGS sequence"/>
</dbReference>
<dbReference type="PANTHER" id="PTHR30580">
    <property type="entry name" value="PRIMOSOMAL PROTEIN N"/>
    <property type="match status" value="1"/>
</dbReference>
<dbReference type="SMART" id="SM00490">
    <property type="entry name" value="HELICc"/>
    <property type="match status" value="1"/>
</dbReference>
<keyword evidence="1" id="KW-0547">Nucleotide-binding</keyword>